<organism evidence="1 2">
    <name type="scientific">Prochlorothrix hollandica PCC 9006 = CALU 1027</name>
    <dbReference type="NCBI Taxonomy" id="317619"/>
    <lineage>
        <taxon>Bacteria</taxon>
        <taxon>Bacillati</taxon>
        <taxon>Cyanobacteriota</taxon>
        <taxon>Cyanophyceae</taxon>
        <taxon>Prochlorotrichales</taxon>
        <taxon>Prochlorotrichaceae</taxon>
        <taxon>Prochlorothrix</taxon>
    </lineage>
</organism>
<keyword evidence="2" id="KW-1185">Reference proteome</keyword>
<evidence type="ECO:0008006" key="3">
    <source>
        <dbReference type="Google" id="ProtNLM"/>
    </source>
</evidence>
<name>A0A0M2PTP0_PROHO</name>
<proteinExistence type="predicted"/>
<dbReference type="EMBL" id="AJTX02000004">
    <property type="protein sequence ID" value="KKI99860.1"/>
    <property type="molecule type" value="Genomic_DNA"/>
</dbReference>
<accession>A0A0M2PTP0</accession>
<dbReference type="Proteomes" id="UP000034681">
    <property type="component" value="Unassembled WGS sequence"/>
</dbReference>
<reference evidence="1" key="1">
    <citation type="submission" date="2012-04" db="EMBL/GenBank/DDBJ databases">
        <authorList>
            <person name="Borisov I.G."/>
            <person name="Ivanikova N.V."/>
            <person name="Pinevich A.V."/>
        </authorList>
    </citation>
    <scope>NUCLEOTIDE SEQUENCE</scope>
    <source>
        <strain evidence="1">CALU 1027</strain>
    </source>
</reference>
<gene>
    <name evidence="1" type="ORF">PROH_08490</name>
</gene>
<dbReference type="AlphaFoldDB" id="A0A0M2PTP0"/>
<protein>
    <recommendedName>
        <fullName evidence="3">Integrase</fullName>
    </recommendedName>
</protein>
<evidence type="ECO:0000313" key="1">
    <source>
        <dbReference type="EMBL" id="KKI99860.1"/>
    </source>
</evidence>
<comment type="caution">
    <text evidence="1">The sequence shown here is derived from an EMBL/GenBank/DDBJ whole genome shotgun (WGS) entry which is preliminary data.</text>
</comment>
<sequence>MRLSRLSILKPNLIHEGGSKRSLTSDSIGMTNVLKNGGIRENAQKIASHKEVRTTALHDRRSDEVFLNKIEHIRP</sequence>
<evidence type="ECO:0000313" key="2">
    <source>
        <dbReference type="Proteomes" id="UP000034681"/>
    </source>
</evidence>